<dbReference type="InterPro" id="IPR014017">
    <property type="entry name" value="DNA_helicase_UvrD-like_C"/>
</dbReference>
<dbReference type="Pfam" id="PF13361">
    <property type="entry name" value="UvrD_C"/>
    <property type="match status" value="1"/>
</dbReference>
<evidence type="ECO:0000256" key="7">
    <source>
        <dbReference type="ARBA" id="ARBA00034617"/>
    </source>
</evidence>
<comment type="catalytic activity">
    <reaction evidence="9">
        <text>ATP + H2O = ADP + phosphate + H(+)</text>
        <dbReference type="Rhea" id="RHEA:13065"/>
        <dbReference type="ChEBI" id="CHEBI:15377"/>
        <dbReference type="ChEBI" id="CHEBI:15378"/>
        <dbReference type="ChEBI" id="CHEBI:30616"/>
        <dbReference type="ChEBI" id="CHEBI:43474"/>
        <dbReference type="ChEBI" id="CHEBI:456216"/>
        <dbReference type="EC" id="5.6.2.4"/>
    </reaction>
</comment>
<dbReference type="GO" id="GO:0000725">
    <property type="term" value="P:recombinational repair"/>
    <property type="evidence" value="ECO:0007669"/>
    <property type="project" value="TreeGrafter"/>
</dbReference>
<keyword evidence="5 10" id="KW-0067">ATP-binding</keyword>
<proteinExistence type="inferred from homology"/>
<dbReference type="GO" id="GO:0003677">
    <property type="term" value="F:DNA binding"/>
    <property type="evidence" value="ECO:0007669"/>
    <property type="project" value="InterPro"/>
</dbReference>
<evidence type="ECO:0000256" key="2">
    <source>
        <dbReference type="ARBA" id="ARBA00022741"/>
    </source>
</evidence>
<evidence type="ECO:0000256" key="8">
    <source>
        <dbReference type="ARBA" id="ARBA00034808"/>
    </source>
</evidence>
<dbReference type="InterPro" id="IPR014016">
    <property type="entry name" value="UvrD-like_ATP-bd"/>
</dbReference>
<evidence type="ECO:0000256" key="1">
    <source>
        <dbReference type="ARBA" id="ARBA00009922"/>
    </source>
</evidence>
<evidence type="ECO:0000256" key="10">
    <source>
        <dbReference type="PROSITE-ProRule" id="PRU00560"/>
    </source>
</evidence>
<dbReference type="GO" id="GO:0005829">
    <property type="term" value="C:cytosol"/>
    <property type="evidence" value="ECO:0007669"/>
    <property type="project" value="TreeGrafter"/>
</dbReference>
<evidence type="ECO:0000256" key="3">
    <source>
        <dbReference type="ARBA" id="ARBA00022801"/>
    </source>
</evidence>
<name>A0A8T3VIG6_9EURY</name>
<comment type="catalytic activity">
    <reaction evidence="7">
        <text>Couples ATP hydrolysis with the unwinding of duplex DNA by translocating in the 3'-5' direction.</text>
        <dbReference type="EC" id="5.6.2.4"/>
    </reaction>
</comment>
<dbReference type="SUPFAM" id="SSF52540">
    <property type="entry name" value="P-loop containing nucleoside triphosphate hydrolases"/>
    <property type="match status" value="1"/>
</dbReference>
<dbReference type="GO" id="GO:0016787">
    <property type="term" value="F:hydrolase activity"/>
    <property type="evidence" value="ECO:0007669"/>
    <property type="project" value="UniProtKB-UniRule"/>
</dbReference>
<evidence type="ECO:0000313" key="13">
    <source>
        <dbReference type="Proteomes" id="UP000713479"/>
    </source>
</evidence>
<organism evidence="12 13">
    <name type="scientific">Methanobrevibacter millerae</name>
    <dbReference type="NCBI Taxonomy" id="230361"/>
    <lineage>
        <taxon>Archaea</taxon>
        <taxon>Methanobacteriati</taxon>
        <taxon>Methanobacteriota</taxon>
        <taxon>Methanomada group</taxon>
        <taxon>Methanobacteria</taxon>
        <taxon>Methanobacteriales</taxon>
        <taxon>Methanobacteriaceae</taxon>
        <taxon>Methanobrevibacter</taxon>
    </lineage>
</organism>
<comment type="similarity">
    <text evidence="1">Belongs to the helicase family. UvrD subfamily.</text>
</comment>
<keyword evidence="6" id="KW-0413">Isomerase</keyword>
<keyword evidence="3 10" id="KW-0378">Hydrolase</keyword>
<dbReference type="InterPro" id="IPR013986">
    <property type="entry name" value="DExx_box_DNA_helicase_dom_sf"/>
</dbReference>
<evidence type="ECO:0000313" key="12">
    <source>
        <dbReference type="EMBL" id="MBE6510953.1"/>
    </source>
</evidence>
<reference evidence="12" key="1">
    <citation type="submission" date="2019-04" db="EMBL/GenBank/DDBJ databases">
        <title>Evolution of Biomass-Degrading Anaerobic Consortia Revealed by Metagenomics.</title>
        <authorList>
            <person name="Peng X."/>
        </authorList>
    </citation>
    <scope>NUCLEOTIDE SEQUENCE</scope>
    <source>
        <strain evidence="12">SIG13</strain>
    </source>
</reference>
<evidence type="ECO:0000256" key="9">
    <source>
        <dbReference type="ARBA" id="ARBA00048988"/>
    </source>
</evidence>
<dbReference type="AlphaFoldDB" id="A0A8T3VIG6"/>
<dbReference type="Proteomes" id="UP000713479">
    <property type="component" value="Unassembled WGS sequence"/>
</dbReference>
<feature type="binding site" evidence="10">
    <location>
        <begin position="52"/>
        <end position="59"/>
    </location>
    <ligand>
        <name>ATP</name>
        <dbReference type="ChEBI" id="CHEBI:30616"/>
    </ligand>
</feature>
<dbReference type="GO" id="GO:0005524">
    <property type="term" value="F:ATP binding"/>
    <property type="evidence" value="ECO:0007669"/>
    <property type="project" value="UniProtKB-UniRule"/>
</dbReference>
<feature type="domain" description="UvrD-like helicase ATP-binding" evidence="11">
    <location>
        <begin position="31"/>
        <end position="349"/>
    </location>
</feature>
<gene>
    <name evidence="12" type="ORF">E7Z74_06775</name>
</gene>
<dbReference type="PROSITE" id="PS51198">
    <property type="entry name" value="UVRD_HELICASE_ATP_BIND"/>
    <property type="match status" value="1"/>
</dbReference>
<dbReference type="Pfam" id="PF00580">
    <property type="entry name" value="UvrD-helicase"/>
    <property type="match status" value="1"/>
</dbReference>
<dbReference type="Gene3D" id="3.40.50.300">
    <property type="entry name" value="P-loop containing nucleotide triphosphate hydrolases"/>
    <property type="match status" value="2"/>
</dbReference>
<accession>A0A8T3VIG6</accession>
<evidence type="ECO:0000256" key="6">
    <source>
        <dbReference type="ARBA" id="ARBA00023235"/>
    </source>
</evidence>
<comment type="caution">
    <text evidence="12">The sequence shown here is derived from an EMBL/GenBank/DDBJ whole genome shotgun (WGS) entry which is preliminary data.</text>
</comment>
<evidence type="ECO:0000256" key="4">
    <source>
        <dbReference type="ARBA" id="ARBA00022806"/>
    </source>
</evidence>
<dbReference type="InterPro" id="IPR027417">
    <property type="entry name" value="P-loop_NTPase"/>
</dbReference>
<dbReference type="Gene3D" id="1.10.10.160">
    <property type="match status" value="1"/>
</dbReference>
<dbReference type="EMBL" id="SUTF01000007">
    <property type="protein sequence ID" value="MBE6510953.1"/>
    <property type="molecule type" value="Genomic_DNA"/>
</dbReference>
<dbReference type="PANTHER" id="PTHR11070">
    <property type="entry name" value="UVRD / RECB / PCRA DNA HELICASE FAMILY MEMBER"/>
    <property type="match status" value="1"/>
</dbReference>
<keyword evidence="4 10" id="KW-0347">Helicase</keyword>
<dbReference type="InterPro" id="IPR000212">
    <property type="entry name" value="DNA_helicase_UvrD/REP"/>
</dbReference>
<dbReference type="CDD" id="cd17932">
    <property type="entry name" value="DEXQc_UvrD"/>
    <property type="match status" value="1"/>
</dbReference>
<keyword evidence="2 10" id="KW-0547">Nucleotide-binding</keyword>
<evidence type="ECO:0000259" key="11">
    <source>
        <dbReference type="PROSITE" id="PS51198"/>
    </source>
</evidence>
<sequence>MKEYKTVNDLPKSLKNEIEENKSFFDNFDGKSLDEQQRIACVLNDCDLEIIAGAGTGKTHTLLAKAAYLIEKKNIAPNEILFLSFSKSCVEELIERLNYNVPTSTIHAFGLSLIDEYREKEIFDGWGFRKIFDEYLEFASDKQISDIKDYCMENLKSEDMIKLIELDTEVEKFNHMVSKSRISSRIRSFIDLFKGKGYGISDFKKIKSKCKHEFETRQGNYYTEENYLKNMSFIQLVEPVYRFYESYLHRNHLIDFNDMINKAIELIENEGISDNFRYIFVDEYQDMSYKNFQFIKALKEACNANLVVVGDDWQSIYGFRDSDISLFNDFCDYFPNANRVFIEKTYRNPQELIDIAGKFIMKNDSQFKKSLKSDKSIDKPVKIVYDNNPESINNLINNLSKDSERVFILGRHNGDINDFIFDTDLVIKSKKEYKQITNNYKNLNNVEYRTVHKAKGLEADYVVLINVFDQQVGFPNKLYPPYFMNLMHDWDYGKKLEEERRLFYVAITRAKKGVYIFTKDYKQSEYVDELIEDNDLDLIYDVNLNEYKEFGEVKTKNIIRSNKTSQIVDSFDFVNSSDIEIKANLKDLGNKLMKSKDYDEAEDFYKKLITNKFFLNDYYPYRKLVEVYRKKKESSNIVKTIDEFFKSEVYCNNAQLLWFKLEFRSACRYTNANFSQFNEYLEYFNEHGINNIGKQNDPVPIAARIKSESRVISQVSHDLKSEEEELNLNYKFARKYESSQKALYYFEQLWQQEGFNHNLTAYKRLCSFYYDTGQYEKVIEVANEYFASDARRTKTSPDWFKRKIKKAEEMLSVKNDYSTNEITDDFKLKSNNEILNTSNEVKTENFKLKNVSVYSREYFNKLAKEIQSNPDFVSDREISQHVENDFIEISSNYDKINQKADLINQGRELEKEDKQEAIKFYDSLKTNELFVHDYYPYRRQCILFKNKIKDDFKDLDTVIELFNHEIYCNPHQYIWLHNKLLELIDKLNLSDYEIHKIDNLLKNYGENEEKYHKLQNTPVPIADRIFKDENGLRLLSQEKYDFVQDVYYINELGVGYIRRGEYETAISYYLNLLENDVLYYQYHAYKQLGRICKEMNNPDEFKILYKKLSNE</sequence>
<dbReference type="GO" id="GO:0043138">
    <property type="term" value="F:3'-5' DNA helicase activity"/>
    <property type="evidence" value="ECO:0007669"/>
    <property type="project" value="UniProtKB-EC"/>
</dbReference>
<dbReference type="EC" id="5.6.2.4" evidence="8"/>
<dbReference type="SUPFAM" id="SSF48452">
    <property type="entry name" value="TPR-like"/>
    <property type="match status" value="1"/>
</dbReference>
<dbReference type="InterPro" id="IPR011990">
    <property type="entry name" value="TPR-like_helical_dom_sf"/>
</dbReference>
<dbReference type="PANTHER" id="PTHR11070:SF63">
    <property type="entry name" value="DNA HELICASE IV"/>
    <property type="match status" value="1"/>
</dbReference>
<evidence type="ECO:0000256" key="5">
    <source>
        <dbReference type="ARBA" id="ARBA00022840"/>
    </source>
</evidence>
<protein>
    <recommendedName>
        <fullName evidence="8">DNA 3'-5' helicase</fullName>
        <ecNumber evidence="8">5.6.2.4</ecNumber>
    </recommendedName>
</protein>